<dbReference type="Proteomes" id="UP000887574">
    <property type="component" value="Unplaced"/>
</dbReference>
<evidence type="ECO:0000313" key="4">
    <source>
        <dbReference type="WBParaSite" id="jg21114"/>
    </source>
</evidence>
<reference evidence="4" key="1">
    <citation type="submission" date="2022-11" db="UniProtKB">
        <authorList>
            <consortium name="WormBaseParasite"/>
        </authorList>
    </citation>
    <scope>IDENTIFICATION</scope>
</reference>
<keyword evidence="2" id="KW-0472">Membrane</keyword>
<dbReference type="PANTHER" id="PTHR47518">
    <property type="entry name" value="SERPENTINE RECEPTOR CLASS EPSILON-13-RELATED"/>
    <property type="match status" value="1"/>
</dbReference>
<dbReference type="Pfam" id="PF03125">
    <property type="entry name" value="Sre"/>
    <property type="match status" value="1"/>
</dbReference>
<feature type="transmembrane region" description="Helical" evidence="2">
    <location>
        <begin position="168"/>
        <end position="189"/>
    </location>
</feature>
<dbReference type="AlphaFoldDB" id="A0A915DKU6"/>
<keyword evidence="3" id="KW-1185">Reference proteome</keyword>
<feature type="transmembrane region" description="Helical" evidence="2">
    <location>
        <begin position="34"/>
        <end position="52"/>
    </location>
</feature>
<dbReference type="GO" id="GO:0016020">
    <property type="term" value="C:membrane"/>
    <property type="evidence" value="ECO:0007669"/>
    <property type="project" value="InterPro"/>
</dbReference>
<feature type="transmembrane region" description="Helical" evidence="2">
    <location>
        <begin position="98"/>
        <end position="118"/>
    </location>
</feature>
<comment type="similarity">
    <text evidence="1">Belongs to the nematode receptor-like protein sre family.</text>
</comment>
<dbReference type="InterPro" id="IPR052854">
    <property type="entry name" value="Serpentine_rcpt_epsilon"/>
</dbReference>
<dbReference type="GO" id="GO:0007606">
    <property type="term" value="P:sensory perception of chemical stimulus"/>
    <property type="evidence" value="ECO:0007669"/>
    <property type="project" value="InterPro"/>
</dbReference>
<sequence>MTVDDYCATQPCSSVLGNSTSLFVQTFPVVYAEQMRVCAAGAAAATLFCIIIERIMATTKLQSYEKQRNKKFIAFTVCYSCFFGGLSTFFVFSHEINLLGFEVAGAFFSLCLVGRFQLSENIRSSKIMKRCFIIVKFGFFFMMTMLMYDSLLDNNNKLHSFVIRTAYNLMVCVISLLAIVVGIASTAVWRRQIIKMFKKCTFCLSCAIQSRRISEFHTRTSFSSEEVIIVRRVSRTHLRNGDGKPMAFSHEVEKDMYFAHLRQTWS</sequence>
<name>A0A915DKU6_9BILA</name>
<dbReference type="PANTHER" id="PTHR47518:SF9">
    <property type="entry name" value="SERPENTINE RECEPTOR, CLASS T"/>
    <property type="match status" value="1"/>
</dbReference>
<organism evidence="3 4">
    <name type="scientific">Ditylenchus dipsaci</name>
    <dbReference type="NCBI Taxonomy" id="166011"/>
    <lineage>
        <taxon>Eukaryota</taxon>
        <taxon>Metazoa</taxon>
        <taxon>Ecdysozoa</taxon>
        <taxon>Nematoda</taxon>
        <taxon>Chromadorea</taxon>
        <taxon>Rhabditida</taxon>
        <taxon>Tylenchina</taxon>
        <taxon>Tylenchomorpha</taxon>
        <taxon>Sphaerularioidea</taxon>
        <taxon>Anguinidae</taxon>
        <taxon>Anguininae</taxon>
        <taxon>Ditylenchus</taxon>
    </lineage>
</organism>
<evidence type="ECO:0000256" key="2">
    <source>
        <dbReference type="SAM" id="Phobius"/>
    </source>
</evidence>
<proteinExistence type="inferred from homology"/>
<keyword evidence="2" id="KW-1133">Transmembrane helix</keyword>
<feature type="transmembrane region" description="Helical" evidence="2">
    <location>
        <begin position="72"/>
        <end position="92"/>
    </location>
</feature>
<evidence type="ECO:0000256" key="1">
    <source>
        <dbReference type="ARBA" id="ARBA00006803"/>
    </source>
</evidence>
<accession>A0A915DKU6</accession>
<evidence type="ECO:0000313" key="3">
    <source>
        <dbReference type="Proteomes" id="UP000887574"/>
    </source>
</evidence>
<protein>
    <submittedName>
        <fullName evidence="4">Uncharacterized protein</fullName>
    </submittedName>
</protein>
<keyword evidence="2" id="KW-0812">Transmembrane</keyword>
<dbReference type="InterPro" id="IPR004151">
    <property type="entry name" value="7TM_GPCR_serpentine_rcpt_Sre"/>
</dbReference>
<dbReference type="WBParaSite" id="jg21114">
    <property type="protein sequence ID" value="jg21114"/>
    <property type="gene ID" value="jg21114"/>
</dbReference>
<feature type="transmembrane region" description="Helical" evidence="2">
    <location>
        <begin position="130"/>
        <end position="148"/>
    </location>
</feature>